<dbReference type="EMBL" id="CADCTK010000196">
    <property type="protein sequence ID" value="CAA9227542.1"/>
    <property type="molecule type" value="Genomic_DNA"/>
</dbReference>
<feature type="transmembrane region" description="Helical" evidence="1">
    <location>
        <begin position="391"/>
        <end position="412"/>
    </location>
</feature>
<dbReference type="AlphaFoldDB" id="A0A6J4HMD1"/>
<proteinExistence type="predicted"/>
<evidence type="ECO:0008006" key="3">
    <source>
        <dbReference type="Google" id="ProtNLM"/>
    </source>
</evidence>
<keyword evidence="1" id="KW-0812">Transmembrane</keyword>
<reference evidence="2" key="1">
    <citation type="submission" date="2020-02" db="EMBL/GenBank/DDBJ databases">
        <authorList>
            <person name="Meier V. D."/>
        </authorList>
    </citation>
    <scope>NUCLEOTIDE SEQUENCE</scope>
    <source>
        <strain evidence="2">AVDCRST_MAG26</strain>
    </source>
</reference>
<feature type="transmembrane region" description="Helical" evidence="1">
    <location>
        <begin position="329"/>
        <end position="350"/>
    </location>
</feature>
<keyword evidence="1" id="KW-0472">Membrane</keyword>
<feature type="transmembrane region" description="Helical" evidence="1">
    <location>
        <begin position="289"/>
        <end position="309"/>
    </location>
</feature>
<organism evidence="2">
    <name type="scientific">uncultured Chloroflexia bacterium</name>
    <dbReference type="NCBI Taxonomy" id="1672391"/>
    <lineage>
        <taxon>Bacteria</taxon>
        <taxon>Bacillati</taxon>
        <taxon>Chloroflexota</taxon>
        <taxon>Chloroflexia</taxon>
        <taxon>environmental samples</taxon>
    </lineage>
</organism>
<name>A0A6J4HMD1_9CHLR</name>
<feature type="transmembrane region" description="Helical" evidence="1">
    <location>
        <begin position="108"/>
        <end position="127"/>
    </location>
</feature>
<feature type="transmembrane region" description="Helical" evidence="1">
    <location>
        <begin position="166"/>
        <end position="185"/>
    </location>
</feature>
<feature type="transmembrane region" description="Helical" evidence="1">
    <location>
        <begin position="78"/>
        <end position="102"/>
    </location>
</feature>
<evidence type="ECO:0000256" key="1">
    <source>
        <dbReference type="SAM" id="Phobius"/>
    </source>
</evidence>
<feature type="transmembrane region" description="Helical" evidence="1">
    <location>
        <begin position="357"/>
        <end position="379"/>
    </location>
</feature>
<sequence length="444" mass="44219">MIRRQSELNTAEQRALKDHTAGCGACRDEVTDAATALFAGVGLPLAMPPPGLADDILRRLPRVAPIEIERATAGRRQVYTRLATAALVVPAVIGAAGAIYLQQPGLTVAQRLPGLVVPLALAAKALLVATAQPAVTLVVVLLALLAILLVPRLLSTVGDVPAPTRRASLGGAALAVCLLLLNVAVSRGDTGSVRRPITVTDYAGDVTSLAGDIVVRGDVRGDVVALGGSVVLESGANIHGSALGGNGIEPAGSSRIAQERVTGFGPLGAEAAGTGGSSSATSSAFVTRLAAVLAVGITVVLAGLAVVAWPGRHLVRAASNLRQFPLRAVALGLLSAAALVVVALSGTVALAATIGGLVLVPALLLLAHLPFVAGIAAVGEFLGDQLTGRPSIVGSLWGVGLQLLVVVLLGLLLPAAGMLSFYLLASAGLGGALLAAAATTRGAD</sequence>
<keyword evidence="1" id="KW-1133">Transmembrane helix</keyword>
<feature type="transmembrane region" description="Helical" evidence="1">
    <location>
        <begin position="134"/>
        <end position="154"/>
    </location>
</feature>
<evidence type="ECO:0000313" key="2">
    <source>
        <dbReference type="EMBL" id="CAA9227542.1"/>
    </source>
</evidence>
<accession>A0A6J4HMD1</accession>
<gene>
    <name evidence="2" type="ORF">AVDCRST_MAG26-820</name>
</gene>
<protein>
    <recommendedName>
        <fullName evidence="3">Zinc-finger domain-containing protein</fullName>
    </recommendedName>
</protein>
<feature type="transmembrane region" description="Helical" evidence="1">
    <location>
        <begin position="419"/>
        <end position="438"/>
    </location>
</feature>